<keyword evidence="3" id="KW-1185">Reference proteome</keyword>
<dbReference type="AlphaFoldDB" id="A0A2T0KIY8"/>
<protein>
    <submittedName>
        <fullName evidence="2">Uncharacterized protein</fullName>
    </submittedName>
</protein>
<evidence type="ECO:0000313" key="3">
    <source>
        <dbReference type="Proteomes" id="UP000239415"/>
    </source>
</evidence>
<dbReference type="EMBL" id="PVMZ01000003">
    <property type="protein sequence ID" value="PRX23493.1"/>
    <property type="molecule type" value="Genomic_DNA"/>
</dbReference>
<reference evidence="2 3" key="1">
    <citation type="submission" date="2018-03" db="EMBL/GenBank/DDBJ databases">
        <title>Genomic Encyclopedia of Archaeal and Bacterial Type Strains, Phase II (KMG-II): from individual species to whole genera.</title>
        <authorList>
            <person name="Goeker M."/>
        </authorList>
    </citation>
    <scope>NUCLEOTIDE SEQUENCE [LARGE SCALE GENOMIC DNA]</scope>
    <source>
        <strain evidence="2 3">DSM 43146</strain>
    </source>
</reference>
<accession>A0A2T0KIY8</accession>
<keyword evidence="1" id="KW-1133">Transmembrane helix</keyword>
<evidence type="ECO:0000313" key="2">
    <source>
        <dbReference type="EMBL" id="PRX23493.1"/>
    </source>
</evidence>
<keyword evidence="1" id="KW-0812">Transmembrane</keyword>
<comment type="caution">
    <text evidence="2">The sequence shown here is derived from an EMBL/GenBank/DDBJ whole genome shotgun (WGS) entry which is preliminary data.</text>
</comment>
<evidence type="ECO:0000256" key="1">
    <source>
        <dbReference type="SAM" id="Phobius"/>
    </source>
</evidence>
<keyword evidence="1" id="KW-0472">Membrane</keyword>
<proteinExistence type="predicted"/>
<name>A0A2T0KIY8_9ACTN</name>
<dbReference type="Proteomes" id="UP000239415">
    <property type="component" value="Unassembled WGS sequence"/>
</dbReference>
<gene>
    <name evidence="2" type="ORF">CLV67_103241</name>
</gene>
<organism evidence="2 3">
    <name type="scientific">Actinoplanes italicus</name>
    <dbReference type="NCBI Taxonomy" id="113567"/>
    <lineage>
        <taxon>Bacteria</taxon>
        <taxon>Bacillati</taxon>
        <taxon>Actinomycetota</taxon>
        <taxon>Actinomycetes</taxon>
        <taxon>Micromonosporales</taxon>
        <taxon>Micromonosporaceae</taxon>
        <taxon>Actinoplanes</taxon>
    </lineage>
</organism>
<feature type="transmembrane region" description="Helical" evidence="1">
    <location>
        <begin position="12"/>
        <end position="32"/>
    </location>
</feature>
<sequence>MREILTDPMNRELFGMALIAFALIGLGIWLRYR</sequence>